<reference evidence="1 2" key="1">
    <citation type="submission" date="2021-07" db="EMBL/GenBank/DDBJ databases">
        <title>Paenibacillus radiodurans sp. nov., isolated from the southeastern edge of Tengger Desert.</title>
        <authorList>
            <person name="Zhang G."/>
        </authorList>
    </citation>
    <scope>NUCLEOTIDE SEQUENCE [LARGE SCALE GENOMIC DNA]</scope>
    <source>
        <strain evidence="1 2">CCM 7311</strain>
    </source>
</reference>
<dbReference type="InterPro" id="IPR024496">
    <property type="entry name" value="Spore_germ_GerPE"/>
</dbReference>
<accession>A0ABS7C508</accession>
<keyword evidence="2" id="KW-1185">Reference proteome</keyword>
<comment type="caution">
    <text evidence="1">The sequence shown here is derived from an EMBL/GenBank/DDBJ whole genome shotgun (WGS) entry which is preliminary data.</text>
</comment>
<name>A0ABS7C508_9BACL</name>
<evidence type="ECO:0000313" key="2">
    <source>
        <dbReference type="Proteomes" id="UP001519887"/>
    </source>
</evidence>
<gene>
    <name evidence="1" type="ORF">K0U00_18130</name>
</gene>
<sequence length="154" mass="16902">MRTPQNPGNDSNLCYPIRVSELGYLYLISAGDASVVQFGDRAEVNASLRALAVQRESDHESKNDVYFEAYSIYNRPRQVFPEKPGSAEEDDDVQMTTCHRQPAIRVGCIQIIAISAAANILIGNGLTETAESRIKNIRQFAEPLPSPGLPEAPP</sequence>
<dbReference type="EMBL" id="JAHZIK010000464">
    <property type="protein sequence ID" value="MBW7455950.1"/>
    <property type="molecule type" value="Genomic_DNA"/>
</dbReference>
<organism evidence="1 2">
    <name type="scientific">Paenibacillus sepulcri</name>
    <dbReference type="NCBI Taxonomy" id="359917"/>
    <lineage>
        <taxon>Bacteria</taxon>
        <taxon>Bacillati</taxon>
        <taxon>Bacillota</taxon>
        <taxon>Bacilli</taxon>
        <taxon>Bacillales</taxon>
        <taxon>Paenibacillaceae</taxon>
        <taxon>Paenibacillus</taxon>
    </lineage>
</organism>
<dbReference type="Proteomes" id="UP001519887">
    <property type="component" value="Unassembled WGS sequence"/>
</dbReference>
<dbReference type="Pfam" id="PF10970">
    <property type="entry name" value="GerPE"/>
    <property type="match status" value="1"/>
</dbReference>
<evidence type="ECO:0000313" key="1">
    <source>
        <dbReference type="EMBL" id="MBW7455950.1"/>
    </source>
</evidence>
<proteinExistence type="predicted"/>
<protein>
    <submittedName>
        <fullName evidence="1">Spore germination protein GerPE</fullName>
    </submittedName>
</protein>